<proteinExistence type="inferred from homology"/>
<dbReference type="Gene3D" id="1.20.1250.20">
    <property type="entry name" value="MFS general substrate transporter like domains"/>
    <property type="match status" value="1"/>
</dbReference>
<feature type="transmembrane region" description="Helical" evidence="6">
    <location>
        <begin position="419"/>
        <end position="437"/>
    </location>
</feature>
<dbReference type="SUPFAM" id="SSF103473">
    <property type="entry name" value="MFS general substrate transporter"/>
    <property type="match status" value="1"/>
</dbReference>
<dbReference type="Proteomes" id="UP000738349">
    <property type="component" value="Unassembled WGS sequence"/>
</dbReference>
<keyword evidence="9" id="KW-1185">Reference proteome</keyword>
<dbReference type="GO" id="GO:0016020">
    <property type="term" value="C:membrane"/>
    <property type="evidence" value="ECO:0007669"/>
    <property type="project" value="UniProtKB-SubCell"/>
</dbReference>
<dbReference type="InterPro" id="IPR050360">
    <property type="entry name" value="MFS_Sugar_Transporters"/>
</dbReference>
<feature type="domain" description="Major facilitator superfamily (MFS) profile" evidence="7">
    <location>
        <begin position="9"/>
        <end position="441"/>
    </location>
</feature>
<feature type="transmembrane region" description="Helical" evidence="6">
    <location>
        <begin position="89"/>
        <end position="114"/>
    </location>
</feature>
<evidence type="ECO:0000313" key="9">
    <source>
        <dbReference type="Proteomes" id="UP000738349"/>
    </source>
</evidence>
<comment type="similarity">
    <text evidence="2">Belongs to the major facilitator superfamily. Sugar transporter (TC 2.A.1.1) family.</text>
</comment>
<reference evidence="8" key="1">
    <citation type="journal article" date="2021" name="Nat. Commun.">
        <title>Genetic determinants of endophytism in the Arabidopsis root mycobiome.</title>
        <authorList>
            <person name="Mesny F."/>
            <person name="Miyauchi S."/>
            <person name="Thiergart T."/>
            <person name="Pickel B."/>
            <person name="Atanasova L."/>
            <person name="Karlsson M."/>
            <person name="Huettel B."/>
            <person name="Barry K.W."/>
            <person name="Haridas S."/>
            <person name="Chen C."/>
            <person name="Bauer D."/>
            <person name="Andreopoulos W."/>
            <person name="Pangilinan J."/>
            <person name="LaButti K."/>
            <person name="Riley R."/>
            <person name="Lipzen A."/>
            <person name="Clum A."/>
            <person name="Drula E."/>
            <person name="Henrissat B."/>
            <person name="Kohler A."/>
            <person name="Grigoriev I.V."/>
            <person name="Martin F.M."/>
            <person name="Hacquard S."/>
        </authorList>
    </citation>
    <scope>NUCLEOTIDE SEQUENCE</scope>
    <source>
        <strain evidence="8">MPI-CAGE-AT-0147</strain>
    </source>
</reference>
<evidence type="ECO:0000256" key="2">
    <source>
        <dbReference type="ARBA" id="ARBA00010992"/>
    </source>
</evidence>
<accession>A0A9P9F841</accession>
<dbReference type="InterPro" id="IPR005828">
    <property type="entry name" value="MFS_sugar_transport-like"/>
</dbReference>
<name>A0A9P9F841_9HYPO</name>
<dbReference type="Pfam" id="PF00083">
    <property type="entry name" value="Sugar_tr"/>
    <property type="match status" value="1"/>
</dbReference>
<keyword evidence="5 6" id="KW-0472">Membrane</keyword>
<dbReference type="InterPro" id="IPR020846">
    <property type="entry name" value="MFS_dom"/>
</dbReference>
<dbReference type="AlphaFoldDB" id="A0A9P9F841"/>
<comment type="caution">
    <text evidence="8">The sequence shown here is derived from an EMBL/GenBank/DDBJ whole genome shotgun (WGS) entry which is preliminary data.</text>
</comment>
<feature type="transmembrane region" description="Helical" evidence="6">
    <location>
        <begin position="348"/>
        <end position="372"/>
    </location>
</feature>
<sequence length="478" mass="52171">MAADKFILIAVLVNLGNLDYGLDTGIINGFQAMPGFLAVFGYPDPMLPGGYGIDTTVQQLITSLMSVGMIFAAFMAGPITQYIGRKGGIWLGCVLVCISITMQMLVTNHGGLYASRILLYMQEVSPAHMRSLNYTIYITWVSIGSFVGAIINNYCSKIQSRASYRIPLSVIYAMTFVTAAVIIPLPETPRYLATKGKAEQAQKSLRWLRDAAYTDTQVKNEMSEIQRAIELDLAHNASIGFRDLFCSGNTRRTLTSIAVATYAGAAGSQFIIQYGVYFFVVSGNGNPFQSSVIVLAVGLFGSLVSPFYNNKVGKRPMLMLATVVQAFCMLGAGVAASVRGLDPVATNVILAMTCIFMFTFCAVTTPFGWQVAAEIPSQPLRAHTFGVATAVSFITTFLLTFTGPYFINPTELNWGAKYAYVWVPTNLACAIFTFFYMPETNKRTLEEIDECFVAGVHIRKFPSYQATGALEARHGEKS</sequence>
<evidence type="ECO:0000256" key="4">
    <source>
        <dbReference type="ARBA" id="ARBA00022989"/>
    </source>
</evidence>
<evidence type="ECO:0000259" key="7">
    <source>
        <dbReference type="PROSITE" id="PS50850"/>
    </source>
</evidence>
<keyword evidence="4 6" id="KW-1133">Transmembrane helix</keyword>
<evidence type="ECO:0000256" key="1">
    <source>
        <dbReference type="ARBA" id="ARBA00004141"/>
    </source>
</evidence>
<feature type="transmembrane region" description="Helical" evidence="6">
    <location>
        <begin position="288"/>
        <end position="308"/>
    </location>
</feature>
<dbReference type="PANTHER" id="PTHR48022:SF10">
    <property type="entry name" value="MAJOR FACILITATOR SUPERFAMILY (MFS) PROFILE DOMAIN-CONTAINING PROTEIN"/>
    <property type="match status" value="1"/>
</dbReference>
<protein>
    <submittedName>
        <fullName evidence="8">Maltose permease</fullName>
    </submittedName>
</protein>
<evidence type="ECO:0000256" key="5">
    <source>
        <dbReference type="ARBA" id="ARBA00023136"/>
    </source>
</evidence>
<dbReference type="GO" id="GO:0005351">
    <property type="term" value="F:carbohydrate:proton symporter activity"/>
    <property type="evidence" value="ECO:0007669"/>
    <property type="project" value="TreeGrafter"/>
</dbReference>
<dbReference type="PANTHER" id="PTHR48022">
    <property type="entry name" value="PLASTIDIC GLUCOSE TRANSPORTER 4"/>
    <property type="match status" value="1"/>
</dbReference>
<evidence type="ECO:0000256" key="6">
    <source>
        <dbReference type="SAM" id="Phobius"/>
    </source>
</evidence>
<evidence type="ECO:0000313" key="8">
    <source>
        <dbReference type="EMBL" id="KAH7155939.1"/>
    </source>
</evidence>
<feature type="transmembrane region" description="Helical" evidence="6">
    <location>
        <begin position="317"/>
        <end position="336"/>
    </location>
</feature>
<dbReference type="InterPro" id="IPR036259">
    <property type="entry name" value="MFS_trans_sf"/>
</dbReference>
<gene>
    <name evidence="8" type="ORF">EDB81DRAFT_840171</name>
</gene>
<comment type="subcellular location">
    <subcellularLocation>
        <location evidence="1">Membrane</location>
        <topology evidence="1">Multi-pass membrane protein</topology>
    </subcellularLocation>
</comment>
<organism evidence="8 9">
    <name type="scientific">Dactylonectria macrodidyma</name>
    <dbReference type="NCBI Taxonomy" id="307937"/>
    <lineage>
        <taxon>Eukaryota</taxon>
        <taxon>Fungi</taxon>
        <taxon>Dikarya</taxon>
        <taxon>Ascomycota</taxon>
        <taxon>Pezizomycotina</taxon>
        <taxon>Sordariomycetes</taxon>
        <taxon>Hypocreomycetidae</taxon>
        <taxon>Hypocreales</taxon>
        <taxon>Nectriaceae</taxon>
        <taxon>Dactylonectria</taxon>
    </lineage>
</organism>
<dbReference type="PROSITE" id="PS50850">
    <property type="entry name" value="MFS"/>
    <property type="match status" value="1"/>
</dbReference>
<feature type="transmembrane region" description="Helical" evidence="6">
    <location>
        <begin position="166"/>
        <end position="185"/>
    </location>
</feature>
<keyword evidence="3 6" id="KW-0812">Transmembrane</keyword>
<feature type="transmembrane region" description="Helical" evidence="6">
    <location>
        <begin position="384"/>
        <end position="407"/>
    </location>
</feature>
<evidence type="ECO:0000256" key="3">
    <source>
        <dbReference type="ARBA" id="ARBA00022692"/>
    </source>
</evidence>
<dbReference type="OrthoDB" id="6612291at2759"/>
<feature type="transmembrane region" description="Helical" evidence="6">
    <location>
        <begin position="56"/>
        <end position="77"/>
    </location>
</feature>
<feature type="transmembrane region" description="Helical" evidence="6">
    <location>
        <begin position="134"/>
        <end position="154"/>
    </location>
</feature>
<dbReference type="EMBL" id="JAGMUV010000005">
    <property type="protein sequence ID" value="KAH7155939.1"/>
    <property type="molecule type" value="Genomic_DNA"/>
</dbReference>